<dbReference type="RefSeq" id="WP_397672290.1">
    <property type="nucleotide sequence ID" value="NZ_JBIRGH010000006.1"/>
</dbReference>
<keyword evidence="6" id="KW-1185">Reference proteome</keyword>
<dbReference type="EMBL" id="JBIRGH010000006">
    <property type="protein sequence ID" value="MFH8585128.1"/>
    <property type="molecule type" value="Genomic_DNA"/>
</dbReference>
<accession>A0ABW7RAP1</accession>
<feature type="compositionally biased region" description="Pro residues" evidence="4">
    <location>
        <begin position="11"/>
        <end position="21"/>
    </location>
</feature>
<name>A0ABW7RAP1_9ACTN</name>
<feature type="region of interest" description="Disordered" evidence="4">
    <location>
        <begin position="1"/>
        <end position="32"/>
    </location>
</feature>
<dbReference type="Proteomes" id="UP001610990">
    <property type="component" value="Unassembled WGS sequence"/>
</dbReference>
<dbReference type="NCBIfam" id="TIGR02107">
    <property type="entry name" value="PQQ_syn_pqqA"/>
    <property type="match status" value="1"/>
</dbReference>
<dbReference type="InterPro" id="IPR011725">
    <property type="entry name" value="PQQ_synth_PqqA"/>
</dbReference>
<gene>
    <name evidence="5" type="primary">pqqA</name>
    <name evidence="5" type="ORF">ACH4GP_12100</name>
</gene>
<evidence type="ECO:0000256" key="1">
    <source>
        <dbReference type="ARBA" id="ARBA00004886"/>
    </source>
</evidence>
<evidence type="ECO:0000256" key="3">
    <source>
        <dbReference type="ARBA" id="ARBA00015086"/>
    </source>
</evidence>
<comment type="similarity">
    <text evidence="2">Belongs to the PqqA family.</text>
</comment>
<comment type="pathway">
    <text evidence="1">Cofactor biosynthesis; pyrroloquinoline quinone biosynthesis.</text>
</comment>
<evidence type="ECO:0000256" key="4">
    <source>
        <dbReference type="SAM" id="MobiDB-lite"/>
    </source>
</evidence>
<reference evidence="5 6" key="1">
    <citation type="submission" date="2024-10" db="EMBL/GenBank/DDBJ databases">
        <title>The Natural Products Discovery Center: Release of the First 8490 Sequenced Strains for Exploring Actinobacteria Biosynthetic Diversity.</title>
        <authorList>
            <person name="Kalkreuter E."/>
            <person name="Kautsar S.A."/>
            <person name="Yang D."/>
            <person name="Bader C.D."/>
            <person name="Teijaro C.N."/>
            <person name="Fluegel L."/>
            <person name="Davis C.M."/>
            <person name="Simpson J.R."/>
            <person name="Lauterbach L."/>
            <person name="Steele A.D."/>
            <person name="Gui C."/>
            <person name="Meng S."/>
            <person name="Li G."/>
            <person name="Viehrig K."/>
            <person name="Ye F."/>
            <person name="Su P."/>
            <person name="Kiefer A.F."/>
            <person name="Nichols A."/>
            <person name="Cepeda A.J."/>
            <person name="Yan W."/>
            <person name="Fan B."/>
            <person name="Jiang Y."/>
            <person name="Adhikari A."/>
            <person name="Zheng C.-J."/>
            <person name="Schuster L."/>
            <person name="Cowan T.M."/>
            <person name="Smanski M.J."/>
            <person name="Chevrette M.G."/>
            <person name="De Carvalho L.P.S."/>
            <person name="Shen B."/>
        </authorList>
    </citation>
    <scope>NUCLEOTIDE SEQUENCE [LARGE SCALE GENOMIC DNA]</scope>
    <source>
        <strain evidence="5 6">NPDC018013</strain>
    </source>
</reference>
<protein>
    <recommendedName>
        <fullName evidence="3">Coenzyme PQQ synthesis protein A</fullName>
    </recommendedName>
</protein>
<evidence type="ECO:0000313" key="5">
    <source>
        <dbReference type="EMBL" id="MFH8585128.1"/>
    </source>
</evidence>
<evidence type="ECO:0000256" key="2">
    <source>
        <dbReference type="ARBA" id="ARBA00009325"/>
    </source>
</evidence>
<proteinExistence type="inferred from homology"/>
<evidence type="ECO:0000313" key="6">
    <source>
        <dbReference type="Proteomes" id="UP001610990"/>
    </source>
</evidence>
<organism evidence="5 6">
    <name type="scientific">Streptomyces celluloflavus</name>
    <dbReference type="NCBI Taxonomy" id="58344"/>
    <lineage>
        <taxon>Bacteria</taxon>
        <taxon>Bacillati</taxon>
        <taxon>Actinomycetota</taxon>
        <taxon>Actinomycetes</taxon>
        <taxon>Kitasatosporales</taxon>
        <taxon>Streptomycetaceae</taxon>
        <taxon>Streptomyces</taxon>
    </lineage>
</organism>
<sequence length="52" mass="5600">MNDAMEQPPRNSQPPHTPGPAAPHGEQTAWQAPGYTVIETALEVTAYSLNAR</sequence>
<comment type="caution">
    <text evidence="5">The sequence shown here is derived from an EMBL/GenBank/DDBJ whole genome shotgun (WGS) entry which is preliminary data.</text>
</comment>